<dbReference type="RefSeq" id="WP_112653032.1">
    <property type="nucleotide sequence ID" value="NZ_CP043451.1"/>
</dbReference>
<keyword evidence="7 8" id="KW-0998">Cell outer membrane</keyword>
<keyword evidence="3 8" id="KW-1134">Transmembrane beta strand</keyword>
<keyword evidence="16" id="KW-1185">Reference proteome</keyword>
<dbReference type="NCBIfam" id="TIGR04056">
    <property type="entry name" value="OMP_RagA_SusC"/>
    <property type="match status" value="1"/>
</dbReference>
<evidence type="ECO:0000256" key="7">
    <source>
        <dbReference type="ARBA" id="ARBA00023237"/>
    </source>
</evidence>
<dbReference type="SUPFAM" id="SSF56935">
    <property type="entry name" value="Porins"/>
    <property type="match status" value="1"/>
</dbReference>
<dbReference type="InterPro" id="IPR012910">
    <property type="entry name" value="Plug_dom"/>
</dbReference>
<keyword evidence="13" id="KW-0675">Receptor</keyword>
<evidence type="ECO:0000259" key="11">
    <source>
        <dbReference type="Pfam" id="PF00593"/>
    </source>
</evidence>
<comment type="subcellular location">
    <subcellularLocation>
        <location evidence="1 8">Cell outer membrane</location>
        <topology evidence="1 8">Multi-pass membrane protein</topology>
    </subcellularLocation>
</comment>
<dbReference type="AlphaFoldDB" id="A0AAE6JM47"/>
<dbReference type="InterPro" id="IPR039426">
    <property type="entry name" value="TonB-dep_rcpt-like"/>
</dbReference>
<dbReference type="GO" id="GO:0009279">
    <property type="term" value="C:cell outer membrane"/>
    <property type="evidence" value="ECO:0007669"/>
    <property type="project" value="UniProtKB-SubCell"/>
</dbReference>
<dbReference type="EMBL" id="CP071880">
    <property type="protein sequence ID" value="QTE50187.1"/>
    <property type="molecule type" value="Genomic_DNA"/>
</dbReference>
<feature type="signal peptide" evidence="10">
    <location>
        <begin position="1"/>
        <end position="28"/>
    </location>
</feature>
<evidence type="ECO:0000256" key="2">
    <source>
        <dbReference type="ARBA" id="ARBA00022448"/>
    </source>
</evidence>
<evidence type="ECO:0000313" key="15">
    <source>
        <dbReference type="Proteomes" id="UP000250557"/>
    </source>
</evidence>
<feature type="domain" description="TonB-dependent receptor plug" evidence="12">
    <location>
        <begin position="123"/>
        <end position="229"/>
    </location>
</feature>
<dbReference type="Pfam" id="PF00593">
    <property type="entry name" value="TonB_dep_Rec_b-barrel"/>
    <property type="match status" value="1"/>
</dbReference>
<keyword evidence="6 8" id="KW-0472">Membrane</keyword>
<keyword evidence="5 9" id="KW-0798">TonB box</keyword>
<dbReference type="NCBIfam" id="TIGR04057">
    <property type="entry name" value="SusC_RagA_signa"/>
    <property type="match status" value="1"/>
</dbReference>
<comment type="similarity">
    <text evidence="8 9">Belongs to the TonB-dependent receptor family.</text>
</comment>
<proteinExistence type="inferred from homology"/>
<evidence type="ECO:0000256" key="3">
    <source>
        <dbReference type="ARBA" id="ARBA00022452"/>
    </source>
</evidence>
<evidence type="ECO:0000256" key="5">
    <source>
        <dbReference type="ARBA" id="ARBA00023077"/>
    </source>
</evidence>
<feature type="domain" description="TonB-dependent receptor-like beta-barrel" evidence="11">
    <location>
        <begin position="479"/>
        <end position="785"/>
    </location>
</feature>
<evidence type="ECO:0000256" key="8">
    <source>
        <dbReference type="PROSITE-ProRule" id="PRU01360"/>
    </source>
</evidence>
<evidence type="ECO:0000256" key="6">
    <source>
        <dbReference type="ARBA" id="ARBA00023136"/>
    </source>
</evidence>
<organism evidence="13 15">
    <name type="scientific">Mucilaginibacter rubeus</name>
    <dbReference type="NCBI Taxonomy" id="2027860"/>
    <lineage>
        <taxon>Bacteria</taxon>
        <taxon>Pseudomonadati</taxon>
        <taxon>Bacteroidota</taxon>
        <taxon>Sphingobacteriia</taxon>
        <taxon>Sphingobacteriales</taxon>
        <taxon>Sphingobacteriaceae</taxon>
        <taxon>Mucilaginibacter</taxon>
    </lineage>
</organism>
<dbReference type="InterPro" id="IPR023996">
    <property type="entry name" value="TonB-dep_OMP_SusC/RagA"/>
</dbReference>
<dbReference type="EMBL" id="CP043451">
    <property type="protein sequence ID" value="QEM07260.1"/>
    <property type="molecule type" value="Genomic_DNA"/>
</dbReference>
<reference evidence="14 16" key="2">
    <citation type="submission" date="2021-03" db="EMBL/GenBank/DDBJ databases">
        <title>Mucilaginibacter strains isolated from gold and copper mining confer multi heavy-metal resistance.</title>
        <authorList>
            <person name="Li Y."/>
        </authorList>
    </citation>
    <scope>NUCLEOTIDE SEQUENCE [LARGE SCALE GENOMIC DNA]</scope>
    <source>
        <strain evidence="14 16">P2-4</strain>
    </source>
</reference>
<protein>
    <submittedName>
        <fullName evidence="13">TonB-dependent receptor</fullName>
    </submittedName>
</protein>
<dbReference type="PROSITE" id="PS52016">
    <property type="entry name" value="TONB_DEPENDENT_REC_3"/>
    <property type="match status" value="1"/>
</dbReference>
<dbReference type="Gene3D" id="2.40.170.20">
    <property type="entry name" value="TonB-dependent receptor, beta-barrel domain"/>
    <property type="match status" value="1"/>
</dbReference>
<evidence type="ECO:0000259" key="12">
    <source>
        <dbReference type="Pfam" id="PF07715"/>
    </source>
</evidence>
<dbReference type="Gene3D" id="2.170.130.10">
    <property type="entry name" value="TonB-dependent receptor, plug domain"/>
    <property type="match status" value="1"/>
</dbReference>
<dbReference type="InterPro" id="IPR023997">
    <property type="entry name" value="TonB-dep_OMP_SusC/RagA_CS"/>
</dbReference>
<evidence type="ECO:0000313" key="16">
    <source>
        <dbReference type="Proteomes" id="UP000663940"/>
    </source>
</evidence>
<keyword evidence="4 8" id="KW-0812">Transmembrane</keyword>
<sequence length="1020" mass="110847">MKKSLQTIQKKPFLLLLAVLLSSLTAFGQGRKINGTVVDEKGLPLPGATVRAKTAKATSVTDVAGNFTITVPPTERALIVTFIGYADQEIQINGQTHLSIRLSQSSNSLNDVIVIGYGSQRREAVTGSVASISGERIRDIPAPNISQAIQGRLPGVEVSQTSTKPGATMQILIRGQRSLTASNDPLIVLDGIPFTGSLGDINPNDVKSIDILKDASATAIYGSRGANGVVLITTNRGQVGGAAKITYNAYYGEQKLFARYPMMTGPEFLKLRKAAGLYTNAVDEADDVNTDWQKLFYRSGMVFSNDVGVSGGSQTGTYNFGGGYYKNQGLIPTQQYTRYSMRGSVDQNVGKYVKVGFTTNNNYNLTEGSQVGVGSVLGLSPLANPYNADGSLKRTVKTPLSESFVLTKGIINNLHDQWLNETRNYATYNSVYGEVKIPWVEGLKYRVNLGLDYVQSNNGNYTGVGIGSATPTTPSTAGVSNSAQYHWAVENLLTYDHTFAQKHNINVVALYSTEQTRYNSSSMSAKDIPADAFQFYNLGAATGEITIGNGNYSQSGLMSYMGRVMYSYDDRFLLSATVRSDASSRLAPGHKWHTYPAVSAGWNIMNESFMKGISVIDNLKLRAGFGQTSNQAVNAYQTLGTLGTRQYNFGDTNYATGYYVTQLPSPTLGWEYSKTWNYGIDFSLFKHRLSGTVEYYVTNTNDILLGVGLPPTAGVGSYTANVGRTQNKGLELSLNGTLINKNGFTWDLGINIYGNRNKLVALASGQTRDEGNAWFVGHNINAIYDYKKIGLWQTGDPYLSTLEPGGNVGMIKVLYTGTYDANGQPTRAIGAADRQIIDVDPKFEGGFNTRVAYKGFDFSVVGAFKKGGTLISSLYGSGGYLNLMTGRSNNVQEDYWTPDNTGAKYPKPGGILSGDNPKYGSTLGYFDASYLKIRTMTLGYDFSKLLSKHANMRLRTYFTVQNPFVFFSPYHKESGMDPEPNSYGNENAAVPLSNSLRRFLTVGSNAPSTTNYVLGLNLTF</sequence>
<keyword evidence="10" id="KW-0732">Signal</keyword>
<reference evidence="13 15" key="1">
    <citation type="submission" date="2019-08" db="EMBL/GenBank/DDBJ databases">
        <title>Comparative genome analysis confer to the adaptation heavy metal polluted environment.</title>
        <authorList>
            <person name="Li Y."/>
        </authorList>
    </citation>
    <scope>NUCLEOTIDE SEQUENCE [LARGE SCALE GENOMIC DNA]</scope>
    <source>
        <strain evidence="13 15">P2</strain>
    </source>
</reference>
<dbReference type="Pfam" id="PF13715">
    <property type="entry name" value="CarbopepD_reg_2"/>
    <property type="match status" value="1"/>
</dbReference>
<evidence type="ECO:0000256" key="10">
    <source>
        <dbReference type="SAM" id="SignalP"/>
    </source>
</evidence>
<dbReference type="InterPro" id="IPR008969">
    <property type="entry name" value="CarboxyPept-like_regulatory"/>
</dbReference>
<dbReference type="Gene3D" id="2.60.40.1120">
    <property type="entry name" value="Carboxypeptidase-like, regulatory domain"/>
    <property type="match status" value="1"/>
</dbReference>
<evidence type="ECO:0000313" key="13">
    <source>
        <dbReference type="EMBL" id="QEM07260.1"/>
    </source>
</evidence>
<gene>
    <name evidence="13" type="ORF">DIU31_028555</name>
    <name evidence="14" type="ORF">J3L21_32450</name>
</gene>
<accession>A0AAE6JM47</accession>
<name>A0AAE6JM47_9SPHI</name>
<dbReference type="SUPFAM" id="SSF49464">
    <property type="entry name" value="Carboxypeptidase regulatory domain-like"/>
    <property type="match status" value="1"/>
</dbReference>
<dbReference type="InterPro" id="IPR037066">
    <property type="entry name" value="Plug_dom_sf"/>
</dbReference>
<evidence type="ECO:0000313" key="14">
    <source>
        <dbReference type="EMBL" id="QTE50187.1"/>
    </source>
</evidence>
<dbReference type="Proteomes" id="UP000250557">
    <property type="component" value="Chromosome"/>
</dbReference>
<feature type="chain" id="PRO_5042254554" evidence="10">
    <location>
        <begin position="29"/>
        <end position="1020"/>
    </location>
</feature>
<evidence type="ECO:0000256" key="9">
    <source>
        <dbReference type="RuleBase" id="RU003357"/>
    </source>
</evidence>
<evidence type="ECO:0000256" key="4">
    <source>
        <dbReference type="ARBA" id="ARBA00022692"/>
    </source>
</evidence>
<dbReference type="Proteomes" id="UP000663940">
    <property type="component" value="Chromosome"/>
</dbReference>
<evidence type="ECO:0000256" key="1">
    <source>
        <dbReference type="ARBA" id="ARBA00004571"/>
    </source>
</evidence>
<dbReference type="InterPro" id="IPR036942">
    <property type="entry name" value="Beta-barrel_TonB_sf"/>
</dbReference>
<dbReference type="InterPro" id="IPR000531">
    <property type="entry name" value="Beta-barrel_TonB"/>
</dbReference>
<dbReference type="Pfam" id="PF07715">
    <property type="entry name" value="Plug"/>
    <property type="match status" value="1"/>
</dbReference>
<keyword evidence="2 8" id="KW-0813">Transport</keyword>
<dbReference type="FunFam" id="2.170.130.10:FF:000003">
    <property type="entry name" value="SusC/RagA family TonB-linked outer membrane protein"/>
    <property type="match status" value="1"/>
</dbReference>